<dbReference type="SUPFAM" id="SSF52540">
    <property type="entry name" value="P-loop containing nucleoside triphosphate hydrolases"/>
    <property type="match status" value="2"/>
</dbReference>
<feature type="compositionally biased region" description="Polar residues" evidence="6">
    <location>
        <begin position="8"/>
        <end position="17"/>
    </location>
</feature>
<keyword evidence="5" id="KW-0175">Coiled coil</keyword>
<feature type="region of interest" description="Disordered" evidence="6">
    <location>
        <begin position="1"/>
        <end position="56"/>
    </location>
</feature>
<evidence type="ECO:0000256" key="6">
    <source>
        <dbReference type="SAM" id="MobiDB-lite"/>
    </source>
</evidence>
<evidence type="ECO:0000256" key="3">
    <source>
        <dbReference type="ARBA" id="ARBA00023175"/>
    </source>
</evidence>
<dbReference type="PANTHER" id="PTHR47969">
    <property type="entry name" value="CHROMOSOME-ASSOCIATED KINESIN KIF4A-RELATED"/>
    <property type="match status" value="1"/>
</dbReference>
<evidence type="ECO:0000256" key="1">
    <source>
        <dbReference type="ARBA" id="ARBA00022741"/>
    </source>
</evidence>
<gene>
    <name evidence="8" type="ORF">AXG93_392s1140</name>
</gene>
<dbReference type="PRINTS" id="PR00380">
    <property type="entry name" value="KINESINHEAVY"/>
</dbReference>
<keyword evidence="2 4" id="KW-0067">ATP-binding</keyword>
<feature type="region of interest" description="Disordered" evidence="6">
    <location>
        <begin position="897"/>
        <end position="916"/>
    </location>
</feature>
<feature type="compositionally biased region" description="Basic and acidic residues" evidence="6">
    <location>
        <begin position="549"/>
        <end position="560"/>
    </location>
</feature>
<evidence type="ECO:0000256" key="5">
    <source>
        <dbReference type="SAM" id="Coils"/>
    </source>
</evidence>
<dbReference type="Proteomes" id="UP000077202">
    <property type="component" value="Unassembled WGS sequence"/>
</dbReference>
<dbReference type="GO" id="GO:0005875">
    <property type="term" value="C:microtubule associated complex"/>
    <property type="evidence" value="ECO:0007669"/>
    <property type="project" value="TreeGrafter"/>
</dbReference>
<protein>
    <recommendedName>
        <fullName evidence="7">Kinesin motor domain-containing protein</fullName>
    </recommendedName>
</protein>
<dbReference type="PROSITE" id="PS00411">
    <property type="entry name" value="KINESIN_MOTOR_1"/>
    <property type="match status" value="1"/>
</dbReference>
<feature type="coiled-coil region" evidence="5">
    <location>
        <begin position="441"/>
        <end position="496"/>
    </location>
</feature>
<dbReference type="Pfam" id="PF00225">
    <property type="entry name" value="Kinesin"/>
    <property type="match status" value="2"/>
</dbReference>
<keyword evidence="1 4" id="KW-0547">Nucleotide-binding</keyword>
<evidence type="ECO:0000313" key="8">
    <source>
        <dbReference type="EMBL" id="OAE35267.1"/>
    </source>
</evidence>
<evidence type="ECO:0000259" key="7">
    <source>
        <dbReference type="PROSITE" id="PS50067"/>
    </source>
</evidence>
<evidence type="ECO:0000313" key="9">
    <source>
        <dbReference type="Proteomes" id="UP000077202"/>
    </source>
</evidence>
<evidence type="ECO:0000256" key="4">
    <source>
        <dbReference type="PROSITE-ProRule" id="PRU00283"/>
    </source>
</evidence>
<evidence type="ECO:0000256" key="2">
    <source>
        <dbReference type="ARBA" id="ARBA00022840"/>
    </source>
</evidence>
<dbReference type="InterPro" id="IPR027640">
    <property type="entry name" value="Kinesin-like_fam"/>
</dbReference>
<name>A0A176WQ81_MARPO</name>
<dbReference type="InterPro" id="IPR001752">
    <property type="entry name" value="Kinesin_motor_dom"/>
</dbReference>
<keyword evidence="9" id="KW-1185">Reference proteome</keyword>
<proteinExistence type="inferred from homology"/>
<dbReference type="GO" id="GO:0008017">
    <property type="term" value="F:microtubule binding"/>
    <property type="evidence" value="ECO:0007669"/>
    <property type="project" value="InterPro"/>
</dbReference>
<dbReference type="EMBL" id="LVLJ01000203">
    <property type="protein sequence ID" value="OAE35267.1"/>
    <property type="molecule type" value="Genomic_DNA"/>
</dbReference>
<dbReference type="InterPro" id="IPR027417">
    <property type="entry name" value="P-loop_NTPase"/>
</dbReference>
<feature type="compositionally biased region" description="Low complexity" evidence="6">
    <location>
        <begin position="1309"/>
        <end position="1320"/>
    </location>
</feature>
<dbReference type="GO" id="GO:0005524">
    <property type="term" value="F:ATP binding"/>
    <property type="evidence" value="ECO:0007669"/>
    <property type="project" value="UniProtKB-UniRule"/>
</dbReference>
<feature type="binding site" evidence="4">
    <location>
        <begin position="142"/>
        <end position="149"/>
    </location>
    <ligand>
        <name>ATP</name>
        <dbReference type="ChEBI" id="CHEBI:30616"/>
    </ligand>
</feature>
<organism evidence="8 9">
    <name type="scientific">Marchantia polymorpha subsp. ruderalis</name>
    <dbReference type="NCBI Taxonomy" id="1480154"/>
    <lineage>
        <taxon>Eukaryota</taxon>
        <taxon>Viridiplantae</taxon>
        <taxon>Streptophyta</taxon>
        <taxon>Embryophyta</taxon>
        <taxon>Marchantiophyta</taxon>
        <taxon>Marchantiopsida</taxon>
        <taxon>Marchantiidae</taxon>
        <taxon>Marchantiales</taxon>
        <taxon>Marchantiaceae</taxon>
        <taxon>Marchantia</taxon>
    </lineage>
</organism>
<feature type="compositionally biased region" description="Basic and acidic residues" evidence="6">
    <location>
        <begin position="1329"/>
        <end position="1338"/>
    </location>
</feature>
<sequence length="1481" mass="168534">MTVPMSPSHEQAQAQAQTPPPPPLPIPPVSAPSPPSAPAPHSTLPPPVPTLPSAILPPSEDSAVRVAVRARPLIEKEIVEKCQECVSYSQDGRQIVLGKDRRFTFDYVFPPIVGQEDVYNDCVKPLVDSCIAGYNATVLAYGQTGSGKTHTMGCGNNTSLLEEELGILPRAIRQLYEAIEERTNQAEFLVKCAFVEIYNEEVKDLLHPDTPSKLISIREDANGDIILAGVKEEVVTNFESMIRSVIYLLALPYILLLSSFHLKVLLAPRFRDDILRNGNRLKLDGFLEHGSVFRTTGSTLMNQQSSRSHAIFTIIVEQRAVQDGAPGTDCITAKFHLVDLAGSERAKRTGAVGLRFKESVTINCGLLALGNVISALGDERKRGHHVPYRESKLTRLLQDSLGGNSRTCMIACIRSRADASSNVSNELLTVHRKSREREQECMKLKQDMKTSESLISKLQEEILELRTERDHYQLKLDEVNAEMVNLTRLLPEWENAGGISSSPREHLAEMTKRLAGEVDAEGNDSDQLCSPPNGHTERSPLVSVPQKLATDRESSVEERSMGVTSSHGRASSRGTRNVINQHLRSIRVLEEQLAVKESDVRARDEALMEAKDDLARDERIFAEKMKEIKSLKALARDLASEKQDLLIKLEHDAAIISNMSKEAMAKDDQLARLKISLEALVSGRSDGHIGSARSKADNDLRQYEDLPQVCESCEGGRGDIGDGADPVATPNVDTEKQKLEELAERMKAEEDEKERLLFEKIAIEEQKSRLEEDVRLQTREFKRSKQIMDKQLHELALSIQQKEELIQELARNEAEAKHLTLQYESRMLELEAEMRRKEEEVEALKKELDAIDKNAARGVEEKKKLREQYEEKVKRITSQLIALKKQRWEQESQRLERHKAKSEVKHEITRMRAQQDSLKKKIKETTDMYEDEHERHLKSMAALKRDSEAQLKRVRELEMENQKQRMVVRRKNEEMAAANKKLKELGLLEVDTSSKLSNRERSMAYDQAHKTARRGNTTAVLPLPDASSPALVSNVERTVTTLDQEIGKFLKVKEAVALKIKQEAKKEEILLEKDECLNERSKLELKHARAVHDIAQELEKRTLYIQDMETKVELLQTKAEEARVQGRTEIAQDLLQEVMSLRDQCQREKHECAMLEESRKPHKLMTKGEASLVGELDERIEALDAQAEYVTLSIAEQEKNIQDPASTLEQVQSQLENLGLQEAKVVLKKYLEKFVDIKDKQRQEAKLVANLELQLKEKTHALAEAESNSRLKELEFDRRLTELHSQHAKEVQYLLKQVETVSVTPIIERPNNPRAPNSSPEVQSEENYGVERREENVDNRENVDEHQYLETNQKLVALRKDNLQYKQTNSLLKRKLQEMISAWEAEKKVFENMVQNERHVWENERKAWDIRACTFLQQHEQLERQHDHLEKDHQALKDELENTKSLLHKAGLGIRLPVRNVRELTDGDVDMRSVPPSRGHS</sequence>
<dbReference type="Pfam" id="PF25764">
    <property type="entry name" value="KIF21A_4th"/>
    <property type="match status" value="1"/>
</dbReference>
<comment type="similarity">
    <text evidence="4">Belongs to the TRAFAC class myosin-kinesin ATPase superfamily. Kinesin family.</text>
</comment>
<dbReference type="GO" id="GO:0051231">
    <property type="term" value="P:spindle elongation"/>
    <property type="evidence" value="ECO:0007669"/>
    <property type="project" value="TreeGrafter"/>
</dbReference>
<dbReference type="Gene3D" id="3.40.850.10">
    <property type="entry name" value="Kinesin motor domain"/>
    <property type="match status" value="1"/>
</dbReference>
<reference evidence="8" key="1">
    <citation type="submission" date="2016-03" db="EMBL/GenBank/DDBJ databases">
        <title>Mechanisms controlling the formation of the plant cell surface in tip-growing cells are functionally conserved among land plants.</title>
        <authorList>
            <person name="Honkanen S."/>
            <person name="Jones V.A."/>
            <person name="Morieri G."/>
            <person name="Champion C."/>
            <person name="Hetherington A.J."/>
            <person name="Kelly S."/>
            <person name="Saint-Marcoux D."/>
            <person name="Proust H."/>
            <person name="Prescott H."/>
            <person name="Dolan L."/>
        </authorList>
    </citation>
    <scope>NUCLEOTIDE SEQUENCE [LARGE SCALE GENOMIC DNA]</scope>
    <source>
        <tissue evidence="8">Whole gametophyte</tissue>
    </source>
</reference>
<feature type="coiled-coil region" evidence="5">
    <location>
        <begin position="1066"/>
        <end position="1158"/>
    </location>
</feature>
<feature type="domain" description="Kinesin motor" evidence="7">
    <location>
        <begin position="63"/>
        <end position="439"/>
    </location>
</feature>
<dbReference type="InterPro" id="IPR036961">
    <property type="entry name" value="Kinesin_motor_dom_sf"/>
</dbReference>
<dbReference type="PROSITE" id="PS50067">
    <property type="entry name" value="KINESIN_MOTOR_2"/>
    <property type="match status" value="1"/>
</dbReference>
<feature type="compositionally biased region" description="Polar residues" evidence="6">
    <location>
        <begin position="562"/>
        <end position="573"/>
    </location>
</feature>
<dbReference type="PANTHER" id="PTHR47969:SF29">
    <property type="entry name" value="KINESIN-LIKE PROTEIN"/>
    <property type="match status" value="1"/>
</dbReference>
<dbReference type="GO" id="GO:0007052">
    <property type="term" value="P:mitotic spindle organization"/>
    <property type="evidence" value="ECO:0007669"/>
    <property type="project" value="TreeGrafter"/>
</dbReference>
<dbReference type="GO" id="GO:0007018">
    <property type="term" value="P:microtubule-based movement"/>
    <property type="evidence" value="ECO:0007669"/>
    <property type="project" value="InterPro"/>
</dbReference>
<comment type="caution">
    <text evidence="8">The sequence shown here is derived from an EMBL/GenBank/DDBJ whole genome shotgun (WGS) entry which is preliminary data.</text>
</comment>
<accession>A0A176WQ81</accession>
<dbReference type="InterPro" id="IPR019821">
    <property type="entry name" value="Kinesin_motor_CS"/>
</dbReference>
<keyword evidence="3 4" id="KW-0505">Motor protein</keyword>
<dbReference type="GO" id="GO:0003777">
    <property type="term" value="F:microtubule motor activity"/>
    <property type="evidence" value="ECO:0007669"/>
    <property type="project" value="InterPro"/>
</dbReference>
<feature type="region of interest" description="Disordered" evidence="6">
    <location>
        <begin position="517"/>
        <end position="573"/>
    </location>
</feature>
<feature type="compositionally biased region" description="Pro residues" evidence="6">
    <location>
        <begin position="18"/>
        <end position="50"/>
    </location>
</feature>
<feature type="region of interest" description="Disordered" evidence="6">
    <location>
        <begin position="1307"/>
        <end position="1338"/>
    </location>
</feature>
<feature type="coiled-coil region" evidence="5">
    <location>
        <begin position="1419"/>
        <end position="1446"/>
    </location>
</feature>
<feature type="compositionally biased region" description="Basic and acidic residues" evidence="6">
    <location>
        <begin position="897"/>
        <end position="910"/>
    </location>
</feature>
<dbReference type="SMART" id="SM00129">
    <property type="entry name" value="KISc"/>
    <property type="match status" value="1"/>
</dbReference>